<keyword evidence="1" id="KW-0802">TPR repeat</keyword>
<evidence type="ECO:0000256" key="2">
    <source>
        <dbReference type="SAM" id="MobiDB-lite"/>
    </source>
</evidence>
<dbReference type="PANTHER" id="PTHR23082:SF0">
    <property type="entry name" value="GENERAL TRANSCRIPTION FACTOR 3C POLYPEPTIDE 3"/>
    <property type="match status" value="1"/>
</dbReference>
<protein>
    <recommendedName>
        <fullName evidence="5">General transcription factor 3C polypeptide 3</fullName>
    </recommendedName>
</protein>
<gene>
    <name evidence="3" type="ORF">GDO86_005190</name>
</gene>
<sequence>MSGFSAELIEYLEGKISFEEFENRREERLTIEDLPGSEDPEEPSTSRKARSRPPKVHEDQVEEEEETADGVSKSVHQAFASMIGEGDRAEEDDDEEDEDEGEDEERRERQPSAGDVFALEMELDRENKKMMKEKRPRSKLPRALRGLMGEANIRFARGESEDAILMCMEIIRQAPLAYEPFSTLGMIYEDQGDMDKSLQFGLIAAHLNPSDSEEWVRLAEMSLEQDNIKQAIVCYTKALKYSPTNVRYLWERSSLYEQVGEQKLAMDGYRRILNLLSPTDGERFMQLAKDMAKSYYEANDVASAIAIIEEAFTKHKNLVAIEEVNIAAELYISNKQYDKALDVITQFSGITLINTERDSGATPENLVCHVPDGVPIDITVKTMLCLIHLIILEPVKPMLTSLMEQNPEEVGDLYLDVAEAFLDAGEYNSALPLLSALVCSVKYNLAVVWLRHADCLKALGHMAKAAESYSKVVDMAPLHLDARISLSTLQQQLGQPEKALEALEPMYDPDTLAQDSNAAQQELKLLLHRSTLLYSQCKYYDYLDTLLTMLAMLLKIAMNRAHVCLISSSKSGERHLYLIKVSRDKISNNDYQEITNSEGKSVFSGLTGVLNKDDWWNLLLKAIYTLCDLSRYKEAELLADSSLEYYSFYDDRQKRKELEYFGLSAAILDKNFRKAYNYIRIMLMENVNRPQLWNIFNQITMHSQDVRHHRFCLRLMLKNPLNLALCVLSGHNAFVSGSFKHALAQYAQAFRMQSEDPLHSLCIGLTFVHMASQKFVLKRHALLVQGFSFLSRYQDLRGSCQETFYNIGRALHQMGLTHIAIHYYQQALEFPPLQLVGIEEDQIDLRRDIAFNLSLIYQNSGNIQMARRVLFQHCVV</sequence>
<dbReference type="OrthoDB" id="9991317at2759"/>
<dbReference type="GO" id="GO:0000127">
    <property type="term" value="C:transcription factor TFIIIC complex"/>
    <property type="evidence" value="ECO:0007669"/>
    <property type="project" value="TreeGrafter"/>
</dbReference>
<dbReference type="InterPro" id="IPR019734">
    <property type="entry name" value="TPR_rpt"/>
</dbReference>
<dbReference type="FunFam" id="1.25.40.10:FF:000128">
    <property type="entry name" value="General transcription factor IIIC, polypeptide 3, 102kDa"/>
    <property type="match status" value="1"/>
</dbReference>
<dbReference type="GO" id="GO:0006383">
    <property type="term" value="P:transcription by RNA polymerase III"/>
    <property type="evidence" value="ECO:0007669"/>
    <property type="project" value="InterPro"/>
</dbReference>
<feature type="repeat" description="TPR" evidence="1">
    <location>
        <begin position="178"/>
        <end position="211"/>
    </location>
</feature>
<feature type="repeat" description="TPR" evidence="1">
    <location>
        <begin position="212"/>
        <end position="245"/>
    </location>
</feature>
<dbReference type="SUPFAM" id="SSF48452">
    <property type="entry name" value="TPR-like"/>
    <property type="match status" value="3"/>
</dbReference>
<dbReference type="FunFam" id="1.25.40.10:FF:000116">
    <property type="entry name" value="General transcription factor 3C polypeptide 3"/>
    <property type="match status" value="1"/>
</dbReference>
<feature type="region of interest" description="Disordered" evidence="2">
    <location>
        <begin position="27"/>
        <end position="116"/>
    </location>
</feature>
<accession>A0A8T2J117</accession>
<dbReference type="SMART" id="SM00028">
    <property type="entry name" value="TPR"/>
    <property type="match status" value="6"/>
</dbReference>
<dbReference type="InterPro" id="IPR011990">
    <property type="entry name" value="TPR-like_helical_dom_sf"/>
</dbReference>
<dbReference type="EMBL" id="JAACNH010000006">
    <property type="protein sequence ID" value="KAG8438905.1"/>
    <property type="molecule type" value="Genomic_DNA"/>
</dbReference>
<feature type="repeat" description="TPR" evidence="1">
    <location>
        <begin position="801"/>
        <end position="834"/>
    </location>
</feature>
<comment type="caution">
    <text evidence="3">The sequence shown here is derived from an EMBL/GenBank/DDBJ whole genome shotgun (WGS) entry which is preliminary data.</text>
</comment>
<evidence type="ECO:0000313" key="3">
    <source>
        <dbReference type="EMBL" id="KAG8438905.1"/>
    </source>
</evidence>
<dbReference type="PROSITE" id="PS50005">
    <property type="entry name" value="TPR"/>
    <property type="match status" value="3"/>
</dbReference>
<dbReference type="Gene3D" id="1.25.40.10">
    <property type="entry name" value="Tetratricopeptide repeat domain"/>
    <property type="match status" value="3"/>
</dbReference>
<evidence type="ECO:0008006" key="5">
    <source>
        <dbReference type="Google" id="ProtNLM"/>
    </source>
</evidence>
<feature type="compositionally biased region" description="Acidic residues" evidence="2">
    <location>
        <begin position="88"/>
        <end position="103"/>
    </location>
</feature>
<evidence type="ECO:0000313" key="4">
    <source>
        <dbReference type="Proteomes" id="UP000812440"/>
    </source>
</evidence>
<evidence type="ECO:0000256" key="1">
    <source>
        <dbReference type="PROSITE-ProRule" id="PRU00339"/>
    </source>
</evidence>
<organism evidence="3 4">
    <name type="scientific">Hymenochirus boettgeri</name>
    <name type="common">Congo dwarf clawed frog</name>
    <dbReference type="NCBI Taxonomy" id="247094"/>
    <lineage>
        <taxon>Eukaryota</taxon>
        <taxon>Metazoa</taxon>
        <taxon>Chordata</taxon>
        <taxon>Craniata</taxon>
        <taxon>Vertebrata</taxon>
        <taxon>Euteleostomi</taxon>
        <taxon>Amphibia</taxon>
        <taxon>Batrachia</taxon>
        <taxon>Anura</taxon>
        <taxon>Pipoidea</taxon>
        <taxon>Pipidae</taxon>
        <taxon>Pipinae</taxon>
        <taxon>Hymenochirus</taxon>
    </lineage>
</organism>
<proteinExistence type="predicted"/>
<dbReference type="Pfam" id="PF13181">
    <property type="entry name" value="TPR_8"/>
    <property type="match status" value="3"/>
</dbReference>
<dbReference type="PANTHER" id="PTHR23082">
    <property type="entry name" value="TRANSCRIPTION INITIATION FACTOR IIIC TFIIIC , POLYPEPTIDE 3-RELATED"/>
    <property type="match status" value="1"/>
</dbReference>
<reference evidence="3" key="1">
    <citation type="thesis" date="2020" institute="ProQuest LLC" country="789 East Eisenhower Parkway, Ann Arbor, MI, USA">
        <title>Comparative Genomics and Chromosome Evolution.</title>
        <authorList>
            <person name="Mudd A.B."/>
        </authorList>
    </citation>
    <scope>NUCLEOTIDE SEQUENCE</scope>
    <source>
        <strain evidence="3">Female2</strain>
        <tissue evidence="3">Blood</tissue>
    </source>
</reference>
<keyword evidence="4" id="KW-1185">Reference proteome</keyword>
<dbReference type="AlphaFoldDB" id="A0A8T2J117"/>
<name>A0A8T2J117_9PIPI</name>
<dbReference type="FunFam" id="1.25.40.10:FF:000155">
    <property type="entry name" value="General transcription factor 3C polypeptide 3"/>
    <property type="match status" value="1"/>
</dbReference>
<dbReference type="InterPro" id="IPR039340">
    <property type="entry name" value="Tfc4/TFIIIC-102/Sfc4"/>
</dbReference>
<dbReference type="Proteomes" id="UP000812440">
    <property type="component" value="Chromosome 3"/>
</dbReference>